<dbReference type="OrthoDB" id="2116389at2759"/>
<keyword evidence="10" id="KW-1185">Reference proteome</keyword>
<dbReference type="InterPro" id="IPR001248">
    <property type="entry name" value="Pur-cyt_permease"/>
</dbReference>
<keyword evidence="3" id="KW-0813">Transport</keyword>
<feature type="transmembrane region" description="Helical" evidence="8">
    <location>
        <begin position="323"/>
        <end position="342"/>
    </location>
</feature>
<gene>
    <name evidence="9" type="ORF">A7U60_g312</name>
</gene>
<evidence type="ECO:0000313" key="10">
    <source>
        <dbReference type="Proteomes" id="UP000757232"/>
    </source>
</evidence>
<evidence type="ECO:0000256" key="5">
    <source>
        <dbReference type="ARBA" id="ARBA00022692"/>
    </source>
</evidence>
<dbReference type="GO" id="GO:0000329">
    <property type="term" value="C:fungal-type vacuole membrane"/>
    <property type="evidence" value="ECO:0007669"/>
    <property type="project" value="TreeGrafter"/>
</dbReference>
<organism evidence="9 10">
    <name type="scientific">Sanghuangporus baumii</name>
    <name type="common">Phellinus baumii</name>
    <dbReference type="NCBI Taxonomy" id="108892"/>
    <lineage>
        <taxon>Eukaryota</taxon>
        <taxon>Fungi</taxon>
        <taxon>Dikarya</taxon>
        <taxon>Basidiomycota</taxon>
        <taxon>Agaricomycotina</taxon>
        <taxon>Agaricomycetes</taxon>
        <taxon>Hymenochaetales</taxon>
        <taxon>Hymenochaetaceae</taxon>
        <taxon>Sanghuangporus</taxon>
    </lineage>
</organism>
<feature type="transmembrane region" description="Helical" evidence="8">
    <location>
        <begin position="250"/>
        <end position="269"/>
    </location>
</feature>
<dbReference type="Gene3D" id="1.10.4160.10">
    <property type="entry name" value="Hydantoin permease"/>
    <property type="match status" value="1"/>
</dbReference>
<feature type="transmembrane region" description="Helical" evidence="8">
    <location>
        <begin position="451"/>
        <end position="470"/>
    </location>
</feature>
<feature type="transmembrane region" description="Helical" evidence="8">
    <location>
        <begin position="151"/>
        <end position="171"/>
    </location>
</feature>
<comment type="subcellular location">
    <subcellularLocation>
        <location evidence="1">Membrane</location>
        <topology evidence="1">Multi-pass membrane protein</topology>
    </subcellularLocation>
</comment>
<comment type="caution">
    <text evidence="9">The sequence shown here is derived from an EMBL/GenBank/DDBJ whole genome shotgun (WGS) entry which is preliminary data.</text>
</comment>
<evidence type="ECO:0000256" key="3">
    <source>
        <dbReference type="ARBA" id="ARBA00022448"/>
    </source>
</evidence>
<dbReference type="GO" id="GO:0005886">
    <property type="term" value="C:plasma membrane"/>
    <property type="evidence" value="ECO:0007669"/>
    <property type="project" value="TreeGrafter"/>
</dbReference>
<keyword evidence="6 8" id="KW-1133">Transmembrane helix</keyword>
<proteinExistence type="inferred from homology"/>
<sequence>MSSSSHKLDGSEFEKGSVHADIEIKEANLEAQGIYVPRTGFLGSLWKAVLYIDKYGVEIRGIERIRPEDRSARSFADLLDAATMWLAANSTISTFSLGTLAVSVYQLGLKEACLTILFFNLLSTAPVAYFAVFGPRLGLRQMTITRFSFGYYFTVLPIILNGIACIGWSAINSIVGGQALRAVSDTNKIPEAAAIVIIALMTMVFALFGYRYVHLYERFAWIPMAIILIVSLGLSAKYMHSGPFSGSGEVVAANILGFGASIVGFGLGWSSLAADYSVNLPEDVNGAAVFWLTYAGLNLPCILIECLGAAAATVTREDWQAQYAEGGVGGLLMATLSPAGGFGRFLQVVLALSIVGNNIPNMYSFALTFQNLGVQMQKIPRVFLVILGTVIYVILAIAGANHFEEWLDTLLVLLSYWLAIYATILIEEHLIFRKGLWVNYNPDDYDSPRHLPLGLAAAVAAGFGVMGAVFGMATTWYVAVISVLSARLLIFLSSDRYIGILGRKIGDPASGGDIGFELSFAFSAIAYPIARIVERRYEGAARSRGAAEGAAEGAASEKR</sequence>
<name>A0A9Q5I5M2_SANBA</name>
<comment type="similarity">
    <text evidence="2">Belongs to the purine-cytosine permease (2.A.39) family.</text>
</comment>
<evidence type="ECO:0000256" key="2">
    <source>
        <dbReference type="ARBA" id="ARBA00008974"/>
    </source>
</evidence>
<dbReference type="EMBL" id="LNZH02000005">
    <property type="protein sequence ID" value="OCB92273.1"/>
    <property type="molecule type" value="Genomic_DNA"/>
</dbReference>
<dbReference type="Proteomes" id="UP000757232">
    <property type="component" value="Unassembled WGS sequence"/>
</dbReference>
<feature type="transmembrane region" description="Helical" evidence="8">
    <location>
        <begin position="192"/>
        <end position="213"/>
    </location>
</feature>
<dbReference type="PANTHER" id="PTHR31806">
    <property type="entry name" value="PURINE-CYTOSINE PERMEASE FCY2-RELATED"/>
    <property type="match status" value="1"/>
</dbReference>
<feature type="transmembrane region" description="Helical" evidence="8">
    <location>
        <begin position="406"/>
        <end position="426"/>
    </location>
</feature>
<evidence type="ECO:0000256" key="7">
    <source>
        <dbReference type="ARBA" id="ARBA00023136"/>
    </source>
</evidence>
<dbReference type="PANTHER" id="PTHR31806:SF1">
    <property type="entry name" value="PURINE-CYTOSINE PERMEASE FCY2-RELATED"/>
    <property type="match status" value="1"/>
</dbReference>
<reference evidence="9" key="1">
    <citation type="submission" date="2016-06" db="EMBL/GenBank/DDBJ databases">
        <title>Draft Genome sequence of the fungus Inonotus baumii.</title>
        <authorList>
            <person name="Zhu H."/>
            <person name="Lin W."/>
        </authorList>
    </citation>
    <scope>NUCLEOTIDE SEQUENCE</scope>
    <source>
        <strain evidence="9">821</strain>
    </source>
</reference>
<keyword evidence="7 8" id="KW-0472">Membrane</keyword>
<feature type="transmembrane region" description="Helical" evidence="8">
    <location>
        <begin position="381"/>
        <end position="400"/>
    </location>
</feature>
<dbReference type="GO" id="GO:0022857">
    <property type="term" value="F:transmembrane transporter activity"/>
    <property type="evidence" value="ECO:0007669"/>
    <property type="project" value="InterPro"/>
</dbReference>
<dbReference type="GO" id="GO:0015851">
    <property type="term" value="P:nucleobase transport"/>
    <property type="evidence" value="ECO:0007669"/>
    <property type="project" value="UniProtKB-ARBA"/>
</dbReference>
<dbReference type="PIRSF" id="PIRSF002744">
    <property type="entry name" value="Pur-cyt_permease"/>
    <property type="match status" value="1"/>
</dbReference>
<evidence type="ECO:0000256" key="1">
    <source>
        <dbReference type="ARBA" id="ARBA00004141"/>
    </source>
</evidence>
<evidence type="ECO:0000256" key="4">
    <source>
        <dbReference type="ARBA" id="ARBA00022553"/>
    </source>
</evidence>
<feature type="transmembrane region" description="Helical" evidence="8">
    <location>
        <begin position="112"/>
        <end position="131"/>
    </location>
</feature>
<dbReference type="InterPro" id="IPR026030">
    <property type="entry name" value="Pur-cyt_permease_Fcy2/21/22"/>
</dbReference>
<feature type="transmembrane region" description="Helical" evidence="8">
    <location>
        <begin position="219"/>
        <end position="238"/>
    </location>
</feature>
<accession>A0A9Q5I5M2</accession>
<evidence type="ECO:0000256" key="8">
    <source>
        <dbReference type="SAM" id="Phobius"/>
    </source>
</evidence>
<dbReference type="FunFam" id="1.10.4160.10:FF:000002">
    <property type="entry name" value="Purine-cytosine permease fcyB"/>
    <property type="match status" value="1"/>
</dbReference>
<keyword evidence="5 8" id="KW-0812">Transmembrane</keyword>
<keyword evidence="4" id="KW-0597">Phosphoprotein</keyword>
<evidence type="ECO:0000313" key="9">
    <source>
        <dbReference type="EMBL" id="OCB92273.1"/>
    </source>
</evidence>
<evidence type="ECO:0000256" key="6">
    <source>
        <dbReference type="ARBA" id="ARBA00022989"/>
    </source>
</evidence>
<protein>
    <recommendedName>
        <fullName evidence="11">Purine-cytosine permease</fullName>
    </recommendedName>
</protein>
<dbReference type="AlphaFoldDB" id="A0A9Q5I5M2"/>
<feature type="transmembrane region" description="Helical" evidence="8">
    <location>
        <begin position="348"/>
        <end position="369"/>
    </location>
</feature>
<feature type="transmembrane region" description="Helical" evidence="8">
    <location>
        <begin position="289"/>
        <end position="311"/>
    </location>
</feature>
<evidence type="ECO:0008006" key="11">
    <source>
        <dbReference type="Google" id="ProtNLM"/>
    </source>
</evidence>
<dbReference type="Pfam" id="PF02133">
    <property type="entry name" value="Transp_cyt_pur"/>
    <property type="match status" value="1"/>
</dbReference>
<feature type="transmembrane region" description="Helical" evidence="8">
    <location>
        <begin position="84"/>
        <end position="105"/>
    </location>
</feature>